<dbReference type="RefSeq" id="WP_340363369.1">
    <property type="nucleotide sequence ID" value="NZ_JBBKZV010000004.1"/>
</dbReference>
<sequence length="824" mass="87560">MDQTFCCDAQRRIDVANSTTLNGIDFLEVVDVGKQFQQGLRVHFLRAPAPAGIVAANVAISGGERITGLFIDQPPKYDGDALVLHVNAAGDFSTYTLSLVQPDGSGLPMTGMDPVLSQAAFSFKIDCPSPFDTSAAPACLPVVQAAPELNYLAKDYAAFRQSLLDRLAVLVPDWNESHVADFGITVVELLAYVADALSYQQDAVATEAYLGTARLRTSVRRHARLVDYFMHEGCSARAWAIVAVSGEGVSLPAGTPLVGNPNGLTGAPVIPTLGYAAALVGNPTVFETAQTATLFASLATIGFHTWGDRRCALPRGATRATLRGRFAQLKAGDVLVFEEMLGPETGLPADADPQHRQAVRLVTVALNDANGRPLSDPLYDQPVTEIQWADEDALAFPLCLSARIAQGSAETDVADISVAHGNVVLADHGRHITTRETLGSVPAPALFRAPADTGLPCADTELEPVPPRFRPRLAQAPLTWAMPADPNDLASSAAALSKPSPAQAIPAVQLQSRLSGLQRDWTPRQDLLGSNAEDNDFVVEPDDAGAAWLRFGDGLHGRRPPSGTRFSAIYRIGNGRAGNVGAQTLTQIVADNPAILGVRQPLAAQGGTDPESIASVRAKAPFALRTQQRAVTVDDYGRVAAALPGIQSAAATMRWTGSWHTVFITAEKLGGGALTDDDRNAIKKALEGLRMAGHDIEVEAPIPVPLDVSMRVTAKPDYFRADIARAVAQVFSSRMLPNGKLGFFHPDNFRIGQDVYSSPLYAAAMAIDGVASVQITRFQRRDAPGRAALDSGMLAIGRLELARLDNNPDFPERGVFDFSVGGGK</sequence>
<reference evidence="1 2" key="1">
    <citation type="submission" date="2024-03" db="EMBL/GenBank/DDBJ databases">
        <title>Novel species of the genus Variovorax.</title>
        <authorList>
            <person name="Liu Q."/>
            <person name="Xin Y.-H."/>
        </authorList>
    </citation>
    <scope>NUCLEOTIDE SEQUENCE [LARGE SCALE GENOMIC DNA]</scope>
    <source>
        <strain evidence="1 2">KACC 18501</strain>
    </source>
</reference>
<proteinExistence type="predicted"/>
<gene>
    <name evidence="1" type="ORF">WKW80_09750</name>
</gene>
<dbReference type="InterPro" id="IPR011749">
    <property type="entry name" value="CHP02243"/>
</dbReference>
<organism evidence="1 2">
    <name type="scientific">Variovorax humicola</name>
    <dbReference type="NCBI Taxonomy" id="1769758"/>
    <lineage>
        <taxon>Bacteria</taxon>
        <taxon>Pseudomonadati</taxon>
        <taxon>Pseudomonadota</taxon>
        <taxon>Betaproteobacteria</taxon>
        <taxon>Burkholderiales</taxon>
        <taxon>Comamonadaceae</taxon>
        <taxon>Variovorax</taxon>
    </lineage>
</organism>
<dbReference type="NCBIfam" id="TIGR02243">
    <property type="entry name" value="putative baseplate assembly protein"/>
    <property type="match status" value="1"/>
</dbReference>
<dbReference type="Proteomes" id="UP001363010">
    <property type="component" value="Unassembled WGS sequence"/>
</dbReference>
<evidence type="ECO:0000313" key="1">
    <source>
        <dbReference type="EMBL" id="MEJ8822321.1"/>
    </source>
</evidence>
<name>A0ABU8VZ94_9BURK</name>
<evidence type="ECO:0000313" key="2">
    <source>
        <dbReference type="Proteomes" id="UP001363010"/>
    </source>
</evidence>
<keyword evidence="2" id="KW-1185">Reference proteome</keyword>
<comment type="caution">
    <text evidence="1">The sequence shown here is derived from an EMBL/GenBank/DDBJ whole genome shotgun (WGS) entry which is preliminary data.</text>
</comment>
<protein>
    <submittedName>
        <fullName evidence="1">Baseplate assembly protein</fullName>
    </submittedName>
</protein>
<accession>A0ABU8VZ94</accession>
<dbReference type="EMBL" id="JBBKZV010000004">
    <property type="protein sequence ID" value="MEJ8822321.1"/>
    <property type="molecule type" value="Genomic_DNA"/>
</dbReference>